<organism evidence="1 2">
    <name type="scientific">Paludisphaera mucosa</name>
    <dbReference type="NCBI Taxonomy" id="3030827"/>
    <lineage>
        <taxon>Bacteria</taxon>
        <taxon>Pseudomonadati</taxon>
        <taxon>Planctomycetota</taxon>
        <taxon>Planctomycetia</taxon>
        <taxon>Isosphaerales</taxon>
        <taxon>Isosphaeraceae</taxon>
        <taxon>Paludisphaera</taxon>
    </lineage>
</organism>
<comment type="caution">
    <text evidence="1">The sequence shown here is derived from an EMBL/GenBank/DDBJ whole genome shotgun (WGS) entry which is preliminary data.</text>
</comment>
<dbReference type="Pfam" id="PF19654">
    <property type="entry name" value="DUF6157"/>
    <property type="match status" value="1"/>
</dbReference>
<keyword evidence="2" id="KW-1185">Reference proteome</keyword>
<dbReference type="EMBL" id="JARRAG010000002">
    <property type="protein sequence ID" value="MDG3007259.1"/>
    <property type="molecule type" value="Genomic_DNA"/>
</dbReference>
<protein>
    <submittedName>
        <fullName evidence="1">DUF6157 family protein</fullName>
    </submittedName>
</protein>
<proteinExistence type="predicted"/>
<evidence type="ECO:0000313" key="1">
    <source>
        <dbReference type="EMBL" id="MDG3007259.1"/>
    </source>
</evidence>
<dbReference type="InterPro" id="IPR046155">
    <property type="entry name" value="DUF6157"/>
</dbReference>
<accession>A0ABT6FIC0</accession>
<name>A0ABT6FIC0_9BACT</name>
<dbReference type="RefSeq" id="WP_277863544.1">
    <property type="nucleotide sequence ID" value="NZ_JARRAG010000002.1"/>
</dbReference>
<evidence type="ECO:0000313" key="2">
    <source>
        <dbReference type="Proteomes" id="UP001216907"/>
    </source>
</evidence>
<dbReference type="Proteomes" id="UP001216907">
    <property type="component" value="Unassembled WGS sequence"/>
</dbReference>
<sequence>MKPIHKTFVLVAADCPASRGRAPLAKGAGPTVALLQYELLTSRPYTLTLEDLILAVHVRRAGIPEAEAAKREAAIRAELFAKPHPCMRASPLPKSYGWGVHHDEDGRIAIVGVETEEYARFARGEFAGVEVVPAMRNKRA</sequence>
<reference evidence="1 2" key="1">
    <citation type="submission" date="2023-03" db="EMBL/GenBank/DDBJ databases">
        <title>Paludisphaera mucosa sp. nov. a novel planctomycete from northern fen.</title>
        <authorList>
            <person name="Ivanova A."/>
        </authorList>
    </citation>
    <scope>NUCLEOTIDE SEQUENCE [LARGE SCALE GENOMIC DNA]</scope>
    <source>
        <strain evidence="1 2">Pla2</strain>
    </source>
</reference>
<gene>
    <name evidence="1" type="ORF">PZE19_26140</name>
</gene>